<accession>A0A2W5NVY4</accession>
<feature type="signal peptide" evidence="1">
    <location>
        <begin position="1"/>
        <end position="22"/>
    </location>
</feature>
<dbReference type="Pfam" id="PF01979">
    <property type="entry name" value="Amidohydro_1"/>
    <property type="match status" value="1"/>
</dbReference>
<evidence type="ECO:0000259" key="2">
    <source>
        <dbReference type="Pfam" id="PF01979"/>
    </source>
</evidence>
<dbReference type="AlphaFoldDB" id="A0A2W5NVY4"/>
<dbReference type="Gene3D" id="3.20.20.140">
    <property type="entry name" value="Metal-dependent hydrolases"/>
    <property type="match status" value="1"/>
</dbReference>
<dbReference type="InterPro" id="IPR051781">
    <property type="entry name" value="Metallo-dep_Hydrolase"/>
</dbReference>
<dbReference type="InterPro" id="IPR032466">
    <property type="entry name" value="Metal_Hydrolase"/>
</dbReference>
<name>A0A2W5NVY4_9SPHN</name>
<keyword evidence="1" id="KW-0732">Signal</keyword>
<dbReference type="PANTHER" id="PTHR43135">
    <property type="entry name" value="ALPHA-D-RIBOSE 1-METHYLPHOSPHONATE 5-TRIPHOSPHATE DIPHOSPHATASE"/>
    <property type="match status" value="1"/>
</dbReference>
<proteinExistence type="predicted"/>
<dbReference type="Gene3D" id="2.30.40.10">
    <property type="entry name" value="Urease, subunit C, domain 1"/>
    <property type="match status" value="1"/>
</dbReference>
<dbReference type="InterPro" id="IPR006680">
    <property type="entry name" value="Amidohydro-rel"/>
</dbReference>
<evidence type="ECO:0000313" key="3">
    <source>
        <dbReference type="EMBL" id="PZQ56508.1"/>
    </source>
</evidence>
<evidence type="ECO:0000256" key="1">
    <source>
        <dbReference type="SAM" id="SignalP"/>
    </source>
</evidence>
<reference evidence="3 4" key="1">
    <citation type="submission" date="2017-08" db="EMBL/GenBank/DDBJ databases">
        <title>Infants hospitalized years apart are colonized by the same room-sourced microbial strains.</title>
        <authorList>
            <person name="Brooks B."/>
            <person name="Olm M.R."/>
            <person name="Firek B.A."/>
            <person name="Baker R."/>
            <person name="Thomas B.C."/>
            <person name="Morowitz M.J."/>
            <person name="Banfield J.F."/>
        </authorList>
    </citation>
    <scope>NUCLEOTIDE SEQUENCE [LARGE SCALE GENOMIC DNA]</scope>
    <source>
        <strain evidence="3">S2_005_002_R2_33</strain>
    </source>
</reference>
<gene>
    <name evidence="3" type="ORF">DI555_03880</name>
</gene>
<evidence type="ECO:0000313" key="4">
    <source>
        <dbReference type="Proteomes" id="UP000249082"/>
    </source>
</evidence>
<dbReference type="SUPFAM" id="SSF51338">
    <property type="entry name" value="Composite domain of metallo-dependent hydrolases"/>
    <property type="match status" value="1"/>
</dbReference>
<feature type="chain" id="PRO_5016169924" description="Amidohydrolase-related domain-containing protein" evidence="1">
    <location>
        <begin position="23"/>
        <end position="410"/>
    </location>
</feature>
<organism evidence="3 4">
    <name type="scientific">Novosphingobium pentaromativorans</name>
    <dbReference type="NCBI Taxonomy" id="205844"/>
    <lineage>
        <taxon>Bacteria</taxon>
        <taxon>Pseudomonadati</taxon>
        <taxon>Pseudomonadota</taxon>
        <taxon>Alphaproteobacteria</taxon>
        <taxon>Sphingomonadales</taxon>
        <taxon>Sphingomonadaceae</taxon>
        <taxon>Novosphingobium</taxon>
    </lineage>
</organism>
<comment type="caution">
    <text evidence="3">The sequence shown here is derived from an EMBL/GenBank/DDBJ whole genome shotgun (WGS) entry which is preliminary data.</text>
</comment>
<dbReference type="PANTHER" id="PTHR43135:SF3">
    <property type="entry name" value="ALPHA-D-RIBOSE 1-METHYLPHOSPHONATE 5-TRIPHOSPHATE DIPHOSPHATASE"/>
    <property type="match status" value="1"/>
</dbReference>
<dbReference type="Proteomes" id="UP000249082">
    <property type="component" value="Unassembled WGS sequence"/>
</dbReference>
<dbReference type="EMBL" id="QFPX01000003">
    <property type="protein sequence ID" value="PZQ56508.1"/>
    <property type="molecule type" value="Genomic_DNA"/>
</dbReference>
<dbReference type="GO" id="GO:0016810">
    <property type="term" value="F:hydrolase activity, acting on carbon-nitrogen (but not peptide) bonds"/>
    <property type="evidence" value="ECO:0007669"/>
    <property type="project" value="InterPro"/>
</dbReference>
<protein>
    <recommendedName>
        <fullName evidence="2">Amidohydrolase-related domain-containing protein</fullName>
    </recommendedName>
</protein>
<sequence length="410" mass="43607">MKRLALVAACLAAFGVGKPAAADDLPGRDFAIVGARVYADPAAAALDDGLVIVRNGRISAVGTSEKLAIPPGMKVISGKGRTLVAGFWNSHVHLMTHDLLHPEAADPLKLEAGLRDMFTRWGFTTVFDLTSTTASAVTLRQMIAKRALLGPQILTVGDPFFPKDGMPIYARPIYEAEHIASPEIRTTSEAVTRLDRQAQAGVNGVKLFTGAILGAEDVMVMPADQIGALVAEAHRHHLPVFAHPTNREGMAAAVENGVDVLAHATPIAGDWDAAQVRKLIDADVALVPTMMLFEVYPAESTPVSTVVQQVRALSAAGGDVLFGTDAGFMDVFDPSAEYRLMAQAMDWRHVLAALTLTPARRFGQSGERGRIEPGLAADMVLLDGDPAADLAAFAKVAMTFRAGEVLYRKD</sequence>
<feature type="domain" description="Amidohydrolase-related" evidence="2">
    <location>
        <begin position="82"/>
        <end position="405"/>
    </location>
</feature>
<dbReference type="InterPro" id="IPR011059">
    <property type="entry name" value="Metal-dep_hydrolase_composite"/>
</dbReference>
<dbReference type="SUPFAM" id="SSF51556">
    <property type="entry name" value="Metallo-dependent hydrolases"/>
    <property type="match status" value="1"/>
</dbReference>